<proteinExistence type="predicted"/>
<keyword evidence="2" id="KW-1133">Transmembrane helix</keyword>
<feature type="compositionally biased region" description="Basic and acidic residues" evidence="1">
    <location>
        <begin position="478"/>
        <end position="491"/>
    </location>
</feature>
<keyword evidence="2" id="KW-0472">Membrane</keyword>
<feature type="region of interest" description="Disordered" evidence="1">
    <location>
        <begin position="478"/>
        <end position="499"/>
    </location>
</feature>
<evidence type="ECO:0000313" key="3">
    <source>
        <dbReference type="EMBL" id="UKJ89231.2"/>
    </source>
</evidence>
<sequence>MGAGQSHVNIYLELKDQEYKGEGYTVTSSKKITTESANFEVVTHSIDYKVPDSRYFDIYIYNNKGTPHNASYIFAYCSPWIPSHVAKEVKAYYSILTPHIPLVISFVRGSNDIHNCEIDKLRSAGWNKAAYITEYSSEKTLLELLKQQFTKLLWDRTIQFTMANDNENVMGRKQELNDINYRFIFIPREYQSSLGLQSLYGLDYDNYEPTTPDPPYSESKNQIDPYFLTSVNDQYYAGILVYFAREKGKPAGTSKEKDNENKVLLLEFIDPSKQKKQIKRKDKDGYWWAEETVPYNNDASLIQALAGIKSEAEKEDINTVLIDKRDKYLGVTFETAESGPYKKYTHKFSKAYKTALLFERRDPGLAKLKQLAITAMNVEVYYLQAGGKEDKKPFLIVLDEDATPEKKKGYHFNNKEEFKDWVAFTFNRKGTQEPLKDKELTEKLYEKVKLIDQYGPCTNELHLLRDLVYKILMAKDEDPPPEVPKPKEPPRPDLYPEQPKPPEPLPLGWIITGSVGGAVFIIGSTVGYGVYWYNTTIRLLT</sequence>
<dbReference type="EMBL" id="CP056066">
    <property type="protein sequence ID" value="UKJ89231.2"/>
    <property type="molecule type" value="Genomic_DNA"/>
</dbReference>
<evidence type="ECO:0000256" key="2">
    <source>
        <dbReference type="SAM" id="Phobius"/>
    </source>
</evidence>
<feature type="transmembrane region" description="Helical" evidence="2">
    <location>
        <begin position="507"/>
        <end position="533"/>
    </location>
</feature>
<keyword evidence="2" id="KW-0812">Transmembrane</keyword>
<name>A0A976QSQ2_THEOR</name>
<dbReference type="Proteomes" id="UP000244803">
    <property type="component" value="Chromosome 3"/>
</dbReference>
<accession>A0A976QSQ2</accession>
<dbReference type="AlphaFoldDB" id="A0A976QSQ2"/>
<organism evidence="3 4">
    <name type="scientific">Theileria orientalis</name>
    <dbReference type="NCBI Taxonomy" id="68886"/>
    <lineage>
        <taxon>Eukaryota</taxon>
        <taxon>Sar</taxon>
        <taxon>Alveolata</taxon>
        <taxon>Apicomplexa</taxon>
        <taxon>Aconoidasida</taxon>
        <taxon>Piroplasmida</taxon>
        <taxon>Theileriidae</taxon>
        <taxon>Theileria</taxon>
    </lineage>
</organism>
<reference evidence="3" key="1">
    <citation type="submission" date="2022-07" db="EMBL/GenBank/DDBJ databases">
        <title>Evaluation of T. orientalis genome assembly methods using nanopore sequencing and analysis of variation between genomes.</title>
        <authorList>
            <person name="Yam J."/>
            <person name="Micallef M.L."/>
            <person name="Liu M."/>
            <person name="Djordjevic S.P."/>
            <person name="Bogema D.R."/>
            <person name="Jenkins C."/>
        </authorList>
    </citation>
    <scope>NUCLEOTIDE SEQUENCE</scope>
    <source>
        <strain evidence="3">Fish Creek</strain>
    </source>
</reference>
<protein>
    <submittedName>
        <fullName evidence="3">Uncharacterized protein</fullName>
    </submittedName>
</protein>
<evidence type="ECO:0000313" key="4">
    <source>
        <dbReference type="Proteomes" id="UP000244803"/>
    </source>
</evidence>
<evidence type="ECO:0000256" key="1">
    <source>
        <dbReference type="SAM" id="MobiDB-lite"/>
    </source>
</evidence>
<gene>
    <name evidence="3" type="ORF">MACJ_002479</name>
</gene>